<dbReference type="PANTHER" id="PTHR12378:SF7">
    <property type="entry name" value="DESUMOYLATING ISOPEPTIDASE 1"/>
    <property type="match status" value="1"/>
</dbReference>
<dbReference type="GO" id="GO:0070646">
    <property type="term" value="P:protein modification by small protein removal"/>
    <property type="evidence" value="ECO:0007669"/>
    <property type="project" value="TreeGrafter"/>
</dbReference>
<dbReference type="InterPro" id="IPR013535">
    <property type="entry name" value="PUL_dom"/>
</dbReference>
<dbReference type="RefSeq" id="XP_025363666.1">
    <property type="nucleotide sequence ID" value="XM_025505699.1"/>
</dbReference>
<dbReference type="Pfam" id="PF05903">
    <property type="entry name" value="Peptidase_C97"/>
    <property type="match status" value="1"/>
</dbReference>
<dbReference type="GO" id="GO:0008233">
    <property type="term" value="F:peptidase activity"/>
    <property type="evidence" value="ECO:0007669"/>
    <property type="project" value="UniProtKB-KW"/>
</dbReference>
<dbReference type="SMART" id="SM01179">
    <property type="entry name" value="DUF862"/>
    <property type="match status" value="1"/>
</dbReference>
<keyword evidence="2" id="KW-0645">Protease</keyword>
<dbReference type="Gene3D" id="1.25.10.10">
    <property type="entry name" value="Leucine-rich Repeat Variant"/>
    <property type="match status" value="1"/>
</dbReference>
<feature type="region of interest" description="Disordered" evidence="4">
    <location>
        <begin position="145"/>
        <end position="214"/>
    </location>
</feature>
<evidence type="ECO:0000259" key="5">
    <source>
        <dbReference type="PROSITE" id="PS51396"/>
    </source>
</evidence>
<dbReference type="STRING" id="1569628.A0A316UVN3"/>
<name>A0A316UVN3_9BASI</name>
<keyword evidence="3" id="KW-0378">Hydrolase</keyword>
<feature type="compositionally biased region" description="Low complexity" evidence="4">
    <location>
        <begin position="179"/>
        <end position="198"/>
    </location>
</feature>
<evidence type="ECO:0000256" key="4">
    <source>
        <dbReference type="SAM" id="MobiDB-lite"/>
    </source>
</evidence>
<protein>
    <submittedName>
        <fullName evidence="7">DUF862-domain-containing protein</fullName>
    </submittedName>
</protein>
<feature type="domain" description="PUL" evidence="5">
    <location>
        <begin position="216"/>
        <end position="516"/>
    </location>
</feature>
<dbReference type="GO" id="GO:0006508">
    <property type="term" value="P:proteolysis"/>
    <property type="evidence" value="ECO:0007669"/>
    <property type="project" value="UniProtKB-KW"/>
</dbReference>
<evidence type="ECO:0000313" key="7">
    <source>
        <dbReference type="EMBL" id="PWN29054.1"/>
    </source>
</evidence>
<dbReference type="AlphaFoldDB" id="A0A316UVN3"/>
<evidence type="ECO:0000256" key="2">
    <source>
        <dbReference type="ARBA" id="ARBA00022670"/>
    </source>
</evidence>
<proteinExistence type="inferred from homology"/>
<dbReference type="Gene3D" id="3.90.1720.30">
    <property type="entry name" value="PPPDE domains"/>
    <property type="match status" value="1"/>
</dbReference>
<sequence>MAEPTQSTVHKVELYCYDLSGGLARQLSAALLGGHHMEAVWHTSIVAHGQEVFFGGGEGISITAPGRSHHGNPVQVTQLGQTEIDKETFQMLIDDLRERFTASSYNLFNYNCNNFSDEFSKILIGSGIPQHILNMPADFQTALRNMSNRPQGGMANGAPAGGPAPPLGGLVDMINQRAQQSTTSQPAAPPSSVAESSTNAQPHPHDSLSPPITSLSSLPASPTYFIASPIKPDALARSLDEHIRAVRSPDFNAKADLQEARKIIVKEALPWIQDGSGSSAVGKVAARRNVDAQLAQRWRKANDVLCAQLPTAALFPLVDLLRHAAADGNAANHSTYNNAQLFSSALESLAPKLGKTQGPDEARSTWMTTMYLLANLSANKGDGGAAGITLLVAGLLHADLKVANVAATAAYNLCLVLSERLRQPNSASVEEVALEVLTALLEALKRTDLQADTVHRIAASLMRVMWRFPDLEALTGLAEVLEASEVLKEAGRRDNVVGAGSDRVAIEALLKDCERLMRT</sequence>
<dbReference type="GeneID" id="37027522"/>
<dbReference type="Pfam" id="PF08324">
    <property type="entry name" value="PUL"/>
    <property type="match status" value="1"/>
</dbReference>
<dbReference type="PROSITE" id="PS51396">
    <property type="entry name" value="PUL"/>
    <property type="match status" value="1"/>
</dbReference>
<dbReference type="PROSITE" id="PS51858">
    <property type="entry name" value="PPPDE"/>
    <property type="match status" value="1"/>
</dbReference>
<comment type="similarity">
    <text evidence="1">Belongs to the DeSI family.</text>
</comment>
<feature type="domain" description="PPPDE" evidence="6">
    <location>
        <begin position="10"/>
        <end position="148"/>
    </location>
</feature>
<dbReference type="Proteomes" id="UP000245884">
    <property type="component" value="Unassembled WGS sequence"/>
</dbReference>
<evidence type="ECO:0000313" key="8">
    <source>
        <dbReference type="Proteomes" id="UP000245884"/>
    </source>
</evidence>
<evidence type="ECO:0000256" key="1">
    <source>
        <dbReference type="ARBA" id="ARBA00008140"/>
    </source>
</evidence>
<dbReference type="OrthoDB" id="21221at2759"/>
<gene>
    <name evidence="7" type="ORF">BDZ90DRAFT_231056</name>
</gene>
<keyword evidence="8" id="KW-1185">Reference proteome</keyword>
<accession>A0A316UVN3</accession>
<organism evidence="7 8">
    <name type="scientific">Jaminaea rosea</name>
    <dbReference type="NCBI Taxonomy" id="1569628"/>
    <lineage>
        <taxon>Eukaryota</taxon>
        <taxon>Fungi</taxon>
        <taxon>Dikarya</taxon>
        <taxon>Basidiomycota</taxon>
        <taxon>Ustilaginomycotina</taxon>
        <taxon>Exobasidiomycetes</taxon>
        <taxon>Microstromatales</taxon>
        <taxon>Microstromatales incertae sedis</taxon>
        <taxon>Jaminaea</taxon>
    </lineage>
</organism>
<dbReference type="EMBL" id="KZ819664">
    <property type="protein sequence ID" value="PWN29054.1"/>
    <property type="molecule type" value="Genomic_DNA"/>
</dbReference>
<evidence type="ECO:0000259" key="6">
    <source>
        <dbReference type="PROSITE" id="PS51858"/>
    </source>
</evidence>
<dbReference type="InterPro" id="IPR011989">
    <property type="entry name" value="ARM-like"/>
</dbReference>
<dbReference type="InterPro" id="IPR042266">
    <property type="entry name" value="PPPDE_sf"/>
</dbReference>
<dbReference type="PANTHER" id="PTHR12378">
    <property type="entry name" value="DESUMOYLATING ISOPEPTIDASE"/>
    <property type="match status" value="1"/>
</dbReference>
<reference evidence="7 8" key="1">
    <citation type="journal article" date="2018" name="Mol. Biol. Evol.">
        <title>Broad Genomic Sampling Reveals a Smut Pathogenic Ancestry of the Fungal Clade Ustilaginomycotina.</title>
        <authorList>
            <person name="Kijpornyongpan T."/>
            <person name="Mondo S.J."/>
            <person name="Barry K."/>
            <person name="Sandor L."/>
            <person name="Lee J."/>
            <person name="Lipzen A."/>
            <person name="Pangilinan J."/>
            <person name="LaButti K."/>
            <person name="Hainaut M."/>
            <person name="Henrissat B."/>
            <person name="Grigoriev I.V."/>
            <person name="Spatafora J.W."/>
            <person name="Aime M.C."/>
        </authorList>
    </citation>
    <scope>NUCLEOTIDE SEQUENCE [LARGE SCALE GENOMIC DNA]</scope>
    <source>
        <strain evidence="7 8">MCA 5214</strain>
    </source>
</reference>
<evidence type="ECO:0000256" key="3">
    <source>
        <dbReference type="ARBA" id="ARBA00022801"/>
    </source>
</evidence>
<dbReference type="InterPro" id="IPR008580">
    <property type="entry name" value="PPPDE_dom"/>
</dbReference>